<dbReference type="InterPro" id="IPR005887">
    <property type="entry name" value="GH92_a_mannosidase_put"/>
</dbReference>
<evidence type="ECO:0000256" key="1">
    <source>
        <dbReference type="ARBA" id="ARBA00001913"/>
    </source>
</evidence>
<feature type="domain" description="Glycosyl hydrolase family 92" evidence="5">
    <location>
        <begin position="614"/>
        <end position="1117"/>
    </location>
</feature>
<keyword evidence="3" id="KW-0106">Calcium</keyword>
<dbReference type="Gene3D" id="2.70.98.10">
    <property type="match status" value="1"/>
</dbReference>
<dbReference type="GO" id="GO:0005829">
    <property type="term" value="C:cytosol"/>
    <property type="evidence" value="ECO:0007669"/>
    <property type="project" value="TreeGrafter"/>
</dbReference>
<evidence type="ECO:0000256" key="4">
    <source>
        <dbReference type="SAM" id="SignalP"/>
    </source>
</evidence>
<evidence type="ECO:0000259" key="5">
    <source>
        <dbReference type="Pfam" id="PF07971"/>
    </source>
</evidence>
<dbReference type="CDD" id="cd11576">
    <property type="entry name" value="GH99_GH71_like_2"/>
    <property type="match status" value="1"/>
</dbReference>
<name>A0A1M6RZ75_XYLRU</name>
<evidence type="ECO:0000259" key="6">
    <source>
        <dbReference type="Pfam" id="PF17678"/>
    </source>
</evidence>
<dbReference type="NCBIfam" id="TIGR01180">
    <property type="entry name" value="aman2_put"/>
    <property type="match status" value="1"/>
</dbReference>
<dbReference type="PANTHER" id="PTHR12143:SF43">
    <property type="entry name" value="PUTATIVE-RELATED"/>
    <property type="match status" value="1"/>
</dbReference>
<proteinExistence type="predicted"/>
<dbReference type="AlphaFoldDB" id="A0A1M6RZ75"/>
<gene>
    <name evidence="7" type="ORF">SAMN05216463_102186</name>
</gene>
<dbReference type="FunFam" id="3.30.2080.10:FF:000001">
    <property type="entry name" value="Alpha-1,2-mannosidase subfamily"/>
    <property type="match status" value="1"/>
</dbReference>
<feature type="chain" id="PRO_5012161027" evidence="4">
    <location>
        <begin position="20"/>
        <end position="1138"/>
    </location>
</feature>
<dbReference type="Pfam" id="PF07971">
    <property type="entry name" value="Glyco_hydro_92"/>
    <property type="match status" value="1"/>
</dbReference>
<feature type="signal peptide" evidence="4">
    <location>
        <begin position="1"/>
        <end position="19"/>
    </location>
</feature>
<dbReference type="Pfam" id="PF17678">
    <property type="entry name" value="Glyco_hydro_92N"/>
    <property type="match status" value="1"/>
</dbReference>
<dbReference type="InterPro" id="IPR014718">
    <property type="entry name" value="GH-type_carb-bd"/>
</dbReference>
<sequence length="1138" mass="130245">MLVKLVVFLMFFCVSSARAAEYRGGKMYNSYRGLVMAGYQGWQNTPDDGANRGWHHYQGRNGFRPGSTNVDFWPDVSEYEKTYPSPFKFEDGSVARLYSPYDASSVDTHFRWMQEYGLDGVFMQRFVAEIRNKSGKHHFNRVLASAMTAANKYDRAICIMYDLSGMNPGEELLLLSDIKELSEEHSLKEHSKNPSYLYHNGRPLVAVWGVGFNDHRKYGIDEAQTIINGLKKLGFSIMLGVPTHWRRLCEDTENDSRLHDLIQQCDVVMPWFVGRYDETAYNLRYRQHILDDLSWAKTHGVDYAPLCYPGFSWHNMHYPQKPAVEIPRNKGRFFQLQLDNAIQSGAEMIYVAMFDEIDEGTAIYKIASRVPVGCPGSEFVALEEGIDNDHYLRLAGEASKKLKHETMVRQKEPVDYVNPYIGNISHMLVPTFPTIHLPNSMLRVYPSRADYTSEYVTGLPIIVTNHREQSAFNLLPQSGSDLSLTKNYTYDNETIRPYEFYITLDDQIKAHFAVSHQSALYELDFTAADTPNIILSTNDGEVSAVGNVIKGWQRVGGRVSNNTRVYIYLESQEHPKQSFILPSKAKTSGVALSYPRGTQKVHLRYGISFISEEQAKANLYREITDYDISRIAADGRMIWNGTLNHINVNSDDENNLAVFYTSYYRTFERPVCMSEDGRYWSPFDGKVHEDYGTPFYNDDWIWDTYRAAHPLRTLLDQTKEEHILNSFLLMAEQMGTEWLPTFPELNGDSRRMNSNHGIPSMADALAKGLKVDIQKVFRYSQKALEEKTLAPWSGAKAGWIDHFYKEHGYIPALNPNEPEIDPNVNGWEKRQPVAVTLGTSYDAFALSKIAKHIADHSKKKEKQRWMEIAERYATQSLNYQKLYNPKTGFFHPKNKEGEFITPFDYRYDGGPGARQYYDENNGWIYRWDVPHNVEDLVRLMGGREQFVKNLNQTFAEPLGKSKPEFYAMFPDHTGNIGMFSMANEPSFHIPYLYNYAGQPWMTQKRIRQCLRTWYRNDLMGVPGDEDGGGMTAFVVFSSVGLYPVTPGLPVYNIGSPLFPSAILSLSNGKVFEVRAHRASVQNKYIQSAMFNGQPWDKPWISHEQVMQGGILELQMGPEPNKSWGTSLDAAPPSAQFIE</sequence>
<protein>
    <submittedName>
        <fullName evidence="7">Alpha-1,2-mannosidase, putative</fullName>
    </submittedName>
</protein>
<dbReference type="GO" id="GO:0006516">
    <property type="term" value="P:glycoprotein catabolic process"/>
    <property type="evidence" value="ECO:0007669"/>
    <property type="project" value="TreeGrafter"/>
</dbReference>
<dbReference type="Gene3D" id="3.30.2080.10">
    <property type="entry name" value="GH92 mannosidase domain"/>
    <property type="match status" value="1"/>
</dbReference>
<dbReference type="GO" id="GO:0000224">
    <property type="term" value="F:peptide-N4-(N-acetyl-beta-glucosaminyl)asparagine amidase activity"/>
    <property type="evidence" value="ECO:0007669"/>
    <property type="project" value="TreeGrafter"/>
</dbReference>
<comment type="cofactor">
    <cofactor evidence="1">
        <name>Ca(2+)</name>
        <dbReference type="ChEBI" id="CHEBI:29108"/>
    </cofactor>
</comment>
<evidence type="ECO:0000256" key="2">
    <source>
        <dbReference type="ARBA" id="ARBA00011245"/>
    </source>
</evidence>
<evidence type="ECO:0000313" key="8">
    <source>
        <dbReference type="Proteomes" id="UP000184130"/>
    </source>
</evidence>
<evidence type="ECO:0000256" key="3">
    <source>
        <dbReference type="ARBA" id="ARBA00022837"/>
    </source>
</evidence>
<dbReference type="PANTHER" id="PTHR12143">
    <property type="entry name" value="PEPTIDE N-GLYCANASE PNGASE -RELATED"/>
    <property type="match status" value="1"/>
</dbReference>
<reference evidence="7 8" key="1">
    <citation type="submission" date="2016-11" db="EMBL/GenBank/DDBJ databases">
        <authorList>
            <person name="Jaros S."/>
            <person name="Januszkiewicz K."/>
            <person name="Wedrychowicz H."/>
        </authorList>
    </citation>
    <scope>NUCLEOTIDE SEQUENCE [LARGE SCALE GENOMIC DNA]</scope>
    <source>
        <strain evidence="7 8">KHT3</strain>
    </source>
</reference>
<dbReference type="InterPro" id="IPR050883">
    <property type="entry name" value="PNGase"/>
</dbReference>
<accession>A0A1M6RZ75</accession>
<dbReference type="Gene3D" id="3.20.20.80">
    <property type="entry name" value="Glycosidases"/>
    <property type="match status" value="1"/>
</dbReference>
<keyword evidence="4" id="KW-0732">Signal</keyword>
<evidence type="ECO:0000313" key="7">
    <source>
        <dbReference type="EMBL" id="SHK37648.1"/>
    </source>
</evidence>
<dbReference type="Gene3D" id="1.20.1610.10">
    <property type="entry name" value="alpha-1,2-mannosidases domains"/>
    <property type="match status" value="1"/>
</dbReference>
<organism evidence="7 8">
    <name type="scientific">Xylanibacter ruminicola</name>
    <name type="common">Prevotella ruminicola</name>
    <dbReference type="NCBI Taxonomy" id="839"/>
    <lineage>
        <taxon>Bacteria</taxon>
        <taxon>Pseudomonadati</taxon>
        <taxon>Bacteroidota</taxon>
        <taxon>Bacteroidia</taxon>
        <taxon>Bacteroidales</taxon>
        <taxon>Prevotellaceae</taxon>
        <taxon>Xylanibacter</taxon>
    </lineage>
</organism>
<comment type="subunit">
    <text evidence="2">Monomer.</text>
</comment>
<feature type="domain" description="Glycosyl hydrolase family 92 N-terminal" evidence="6">
    <location>
        <begin position="416"/>
        <end position="608"/>
    </location>
</feature>
<dbReference type="InterPro" id="IPR008928">
    <property type="entry name" value="6-hairpin_glycosidase_sf"/>
</dbReference>
<dbReference type="EMBL" id="FRBD01000002">
    <property type="protein sequence ID" value="SHK37648.1"/>
    <property type="molecule type" value="Genomic_DNA"/>
</dbReference>
<dbReference type="Proteomes" id="UP000184130">
    <property type="component" value="Unassembled WGS sequence"/>
</dbReference>
<dbReference type="Gene3D" id="1.20.1050.60">
    <property type="entry name" value="alpha-1,2-mannosidase"/>
    <property type="match status" value="1"/>
</dbReference>
<dbReference type="GO" id="GO:0030246">
    <property type="term" value="F:carbohydrate binding"/>
    <property type="evidence" value="ECO:0007669"/>
    <property type="project" value="InterPro"/>
</dbReference>
<dbReference type="SUPFAM" id="SSF48208">
    <property type="entry name" value="Six-hairpin glycosidases"/>
    <property type="match status" value="1"/>
</dbReference>
<dbReference type="InterPro" id="IPR012939">
    <property type="entry name" value="Glyco_hydro_92"/>
</dbReference>
<dbReference type="GO" id="GO:0005975">
    <property type="term" value="P:carbohydrate metabolic process"/>
    <property type="evidence" value="ECO:0007669"/>
    <property type="project" value="InterPro"/>
</dbReference>
<dbReference type="InterPro" id="IPR041371">
    <property type="entry name" value="GH92_N"/>
</dbReference>